<reference evidence="2" key="1">
    <citation type="submission" date="2019-07" db="EMBL/GenBank/DDBJ databases">
        <title>Annotation for the trematode Paragonimus miyazaki's.</title>
        <authorList>
            <person name="Choi Y.-J."/>
        </authorList>
    </citation>
    <scope>NUCLEOTIDE SEQUENCE</scope>
    <source>
        <strain evidence="2">Japan</strain>
    </source>
</reference>
<dbReference type="Proteomes" id="UP000822476">
    <property type="component" value="Unassembled WGS sequence"/>
</dbReference>
<evidence type="ECO:0000313" key="2">
    <source>
        <dbReference type="EMBL" id="KAF7260351.1"/>
    </source>
</evidence>
<feature type="region of interest" description="Disordered" evidence="1">
    <location>
        <begin position="569"/>
        <end position="591"/>
    </location>
</feature>
<sequence length="682" mass="76510">MNCEGDLKKGFLSIRCHDYHVLILNNGLPERQLSAEFMMSLDAIVLIQWTMQTDMMLTSLLLQIANICHEKKAGQVRTIACSSQRYYCKLRCLILSRNLCESWAKSSSLTQSYCVGFTDWPFRSEALRMAAKLGLTVLQLSRSSQAGQMRWKMVDRLNGRLLTPNTRTIANKEPEMNSQHTVYRVCSVSDYHGNDLLFRGPRSGLVLFQKFGLGSLELVPVFEMRGSGTHRFDALFIWYPQVSRYQQHHSPSRQQQIHSVLCCVHEGYSTKKIPSECSSKQQNGCSRKHILFDQIQQNAIEKAHQLIRQLVGVPASQTHYRSIKKVSPQWTSKHRPLPGRLTQSLTYASGLDRSPSASVKQSRNIRGHTANVVASSTVNIDGDHSQTLVKEPEINATNKCKEAEEDGTFRCWEAQACMSTIRPNEEENEVALSAGIYQGYGPKVPINLHAKTQASTVGVQSALGNRIKLDAVVDQVSFPFEVCPANDEPEKYAQLTKSTSCPNALASHLMRMSESDLSTEQLTFWSEKHCSSVAFSATVLLAIPEVGESDYYSESPQYLTVADLRELGLYDDDDNDEDDEEEEEEQGQDVVKAEMDLSFHENRSHKGCETYEEENWSKGRISRTDFSTERCASGHFLQMTQTAADMSESDAISDSFDNPQPKPVMSMSASDELVSLISSVAL</sequence>
<keyword evidence="3" id="KW-1185">Reference proteome</keyword>
<proteinExistence type="predicted"/>
<dbReference type="OrthoDB" id="6262631at2759"/>
<feature type="compositionally biased region" description="Acidic residues" evidence="1">
    <location>
        <begin position="569"/>
        <end position="587"/>
    </location>
</feature>
<organism evidence="2 3">
    <name type="scientific">Paragonimus skrjabini miyazakii</name>
    <dbReference type="NCBI Taxonomy" id="59628"/>
    <lineage>
        <taxon>Eukaryota</taxon>
        <taxon>Metazoa</taxon>
        <taxon>Spiralia</taxon>
        <taxon>Lophotrochozoa</taxon>
        <taxon>Platyhelminthes</taxon>
        <taxon>Trematoda</taxon>
        <taxon>Digenea</taxon>
        <taxon>Plagiorchiida</taxon>
        <taxon>Troglotremata</taxon>
        <taxon>Troglotrematidae</taxon>
        <taxon>Paragonimus</taxon>
    </lineage>
</organism>
<feature type="region of interest" description="Disordered" evidence="1">
    <location>
        <begin position="643"/>
        <end position="667"/>
    </location>
</feature>
<gene>
    <name evidence="2" type="ORF">EG68_01990</name>
</gene>
<feature type="compositionally biased region" description="Polar residues" evidence="1">
    <location>
        <begin position="643"/>
        <end position="658"/>
    </location>
</feature>
<comment type="caution">
    <text evidence="2">The sequence shown here is derived from an EMBL/GenBank/DDBJ whole genome shotgun (WGS) entry which is preliminary data.</text>
</comment>
<protein>
    <submittedName>
        <fullName evidence="2">Uncharacterized protein</fullName>
    </submittedName>
</protein>
<name>A0A8S9Z5B3_9TREM</name>
<dbReference type="AlphaFoldDB" id="A0A8S9Z5B3"/>
<dbReference type="EMBL" id="JTDE01000785">
    <property type="protein sequence ID" value="KAF7260351.1"/>
    <property type="molecule type" value="Genomic_DNA"/>
</dbReference>
<accession>A0A8S9Z5B3</accession>
<evidence type="ECO:0000256" key="1">
    <source>
        <dbReference type="SAM" id="MobiDB-lite"/>
    </source>
</evidence>
<evidence type="ECO:0000313" key="3">
    <source>
        <dbReference type="Proteomes" id="UP000822476"/>
    </source>
</evidence>